<dbReference type="EMBL" id="CP027569">
    <property type="protein sequence ID" value="AVO26459.1"/>
    <property type="molecule type" value="Genomic_DNA"/>
</dbReference>
<feature type="domain" description="Calcineurin-like phosphoesterase" evidence="3">
    <location>
        <begin position="180"/>
        <end position="357"/>
    </location>
</feature>
<evidence type="ECO:0000313" key="5">
    <source>
        <dbReference type="EMBL" id="AVO26459.1"/>
    </source>
</evidence>
<dbReference type="Pfam" id="PF16656">
    <property type="entry name" value="Pur_ac_phosph_N"/>
    <property type="match status" value="1"/>
</dbReference>
<evidence type="ECO:0000259" key="3">
    <source>
        <dbReference type="Pfam" id="PF00149"/>
    </source>
</evidence>
<dbReference type="Proteomes" id="UP000238358">
    <property type="component" value="Chromosome"/>
</dbReference>
<dbReference type="InterPro" id="IPR003961">
    <property type="entry name" value="FN3_dom"/>
</dbReference>
<dbReference type="CDD" id="cd00063">
    <property type="entry name" value="FN3"/>
    <property type="match status" value="1"/>
</dbReference>
<dbReference type="SUPFAM" id="SSF49363">
    <property type="entry name" value="Purple acid phosphatase, N-terminal domain"/>
    <property type="match status" value="1"/>
</dbReference>
<name>A0A2S0M4S2_MEGEL</name>
<feature type="chain" id="PRO_5039456233" evidence="2">
    <location>
        <begin position="24"/>
        <end position="439"/>
    </location>
</feature>
<dbReference type="RefSeq" id="WP_027895549.1">
    <property type="nucleotide sequence ID" value="NZ_CP027569.1"/>
</dbReference>
<dbReference type="InterPro" id="IPR039331">
    <property type="entry name" value="PAPs-like"/>
</dbReference>
<dbReference type="InterPro" id="IPR008963">
    <property type="entry name" value="Purple_acid_Pase-like_N"/>
</dbReference>
<reference evidence="5 6" key="1">
    <citation type="journal article" date="2018" name="Genome Announc.">
        <title>Complete genomes of two Megasphaera elsdenii strains, NCIMB 702410 and ATCC 25940.</title>
        <authorList>
            <person name="Hatmaker E.A."/>
            <person name="O'Dell K."/>
            <person name="Riley L.A."/>
            <person name="Klingeman D.M."/>
            <person name="Guss A.M."/>
        </authorList>
    </citation>
    <scope>NUCLEOTIDE SEQUENCE [LARGE SCALE GENOMIC DNA]</scope>
    <source>
        <strain evidence="5 6">NCIMB702410</strain>
    </source>
</reference>
<protein>
    <submittedName>
        <fullName evidence="5">Metallophosphoesterase</fullName>
    </submittedName>
</protein>
<proteinExistence type="predicted"/>
<gene>
    <name evidence="5" type="ORF">C6Y28_01825</name>
</gene>
<evidence type="ECO:0000256" key="1">
    <source>
        <dbReference type="ARBA" id="ARBA00022729"/>
    </source>
</evidence>
<dbReference type="AlphaFoldDB" id="A0A2S0M4S2"/>
<evidence type="ECO:0000313" key="6">
    <source>
        <dbReference type="Proteomes" id="UP000238358"/>
    </source>
</evidence>
<dbReference type="InterPro" id="IPR029052">
    <property type="entry name" value="Metallo-depent_PP-like"/>
</dbReference>
<evidence type="ECO:0000256" key="2">
    <source>
        <dbReference type="SAM" id="SignalP"/>
    </source>
</evidence>
<sequence length="439" mass="49701">MKGKYKKIAAAVLAVAVVAAVSAYTWLPGTKTVAKQGVKATKAAAAHYLSTEAVDASNIRQVITADSTTSRTFMWQSDYAEDKPVVEYRKAGDDTTLMQLPASSDAFSDDGVTTYIHTATVTDLEPGTAYEYRVGAGDKRSSWQTFHTAQGNDFKALIFPDSQSSDYSVWAATAKPAWQRNQDAQFFINMGDLVDNGQDHYQWNAWFDVVNDMIARIPVVPLLGNHETYNKDWKVRMPEAYLHLFALPQIDMEKYQNQFYSFDYGDVHFVVLNTQSQELADFEPSLDEDEVAWFKKDMAQTKKKWKIVLMHKDPLQYGFASRPEPRAEGFSPEGQLWMPLFDQYGVDAVLSAHLHTYRDRGHIKNFQRDESGPLYLITGVAGNVQYPGLWKQHSLDEYVAPQPETDNYMSLEASEDSLTFRSFLPDGQLLEEKRISSHK</sequence>
<feature type="domain" description="Purple acid phosphatase N-terminal" evidence="4">
    <location>
        <begin position="58"/>
        <end position="148"/>
    </location>
</feature>
<dbReference type="InterPro" id="IPR015914">
    <property type="entry name" value="PAPs_N"/>
</dbReference>
<dbReference type="PANTHER" id="PTHR22953:SF153">
    <property type="entry name" value="PURPLE ACID PHOSPHATASE"/>
    <property type="match status" value="1"/>
</dbReference>
<dbReference type="OrthoDB" id="9809781at2"/>
<dbReference type="Gene3D" id="2.60.40.380">
    <property type="entry name" value="Purple acid phosphatase-like, N-terminal"/>
    <property type="match status" value="1"/>
</dbReference>
<dbReference type="PANTHER" id="PTHR22953">
    <property type="entry name" value="ACID PHOSPHATASE RELATED"/>
    <property type="match status" value="1"/>
</dbReference>
<organism evidence="5 6">
    <name type="scientific">Megasphaera elsdenii</name>
    <dbReference type="NCBI Taxonomy" id="907"/>
    <lineage>
        <taxon>Bacteria</taxon>
        <taxon>Bacillati</taxon>
        <taxon>Bacillota</taxon>
        <taxon>Negativicutes</taxon>
        <taxon>Veillonellales</taxon>
        <taxon>Veillonellaceae</taxon>
        <taxon>Megasphaera</taxon>
    </lineage>
</organism>
<feature type="signal peptide" evidence="2">
    <location>
        <begin position="1"/>
        <end position="23"/>
    </location>
</feature>
<dbReference type="GO" id="GO:0003993">
    <property type="term" value="F:acid phosphatase activity"/>
    <property type="evidence" value="ECO:0007669"/>
    <property type="project" value="InterPro"/>
</dbReference>
<dbReference type="Pfam" id="PF00149">
    <property type="entry name" value="Metallophos"/>
    <property type="match status" value="1"/>
</dbReference>
<keyword evidence="1 2" id="KW-0732">Signal</keyword>
<dbReference type="GO" id="GO:0046872">
    <property type="term" value="F:metal ion binding"/>
    <property type="evidence" value="ECO:0007669"/>
    <property type="project" value="InterPro"/>
</dbReference>
<dbReference type="InterPro" id="IPR004843">
    <property type="entry name" value="Calcineurin-like_PHP"/>
</dbReference>
<evidence type="ECO:0000259" key="4">
    <source>
        <dbReference type="Pfam" id="PF16656"/>
    </source>
</evidence>
<dbReference type="SUPFAM" id="SSF56300">
    <property type="entry name" value="Metallo-dependent phosphatases"/>
    <property type="match status" value="1"/>
</dbReference>
<dbReference type="Gene3D" id="3.60.21.10">
    <property type="match status" value="1"/>
</dbReference>
<accession>A0A2S0M4S2</accession>